<feature type="compositionally biased region" description="Gly residues" evidence="6">
    <location>
        <begin position="271"/>
        <end position="281"/>
    </location>
</feature>
<name>A0A1B6MM05_9HEMI</name>
<protein>
    <recommendedName>
        <fullName evidence="1">RNA helicase</fullName>
        <ecNumber evidence="1">3.6.4.13</ecNumber>
    </recommendedName>
</protein>
<feature type="compositionally biased region" description="Gly residues" evidence="6">
    <location>
        <begin position="331"/>
        <end position="345"/>
    </location>
</feature>
<feature type="compositionally biased region" description="Basic and acidic residues" evidence="6">
    <location>
        <begin position="239"/>
        <end position="254"/>
    </location>
</feature>
<dbReference type="InterPro" id="IPR027417">
    <property type="entry name" value="P-loop_NTPase"/>
</dbReference>
<evidence type="ECO:0000259" key="8">
    <source>
        <dbReference type="PROSITE" id="PS51194"/>
    </source>
</evidence>
<dbReference type="Pfam" id="PF00271">
    <property type="entry name" value="Helicase_C"/>
    <property type="match status" value="1"/>
</dbReference>
<evidence type="ECO:0000313" key="9">
    <source>
        <dbReference type="EMBL" id="JAT36941.1"/>
    </source>
</evidence>
<keyword evidence="2" id="KW-0547">Nucleotide-binding</keyword>
<sequence>MLDMGFEPQIRKIIEQIRPDRQVLMWSATWPKEVRNLAEEFLNNYLQINIGSLQLAANHNIHQIVEVCDDVEKPDMLLKLLGDISHEPDNKAIIFVETKRGVDEITRAVQRNGFNAMAIHGDKSQQDRDYVLADFRSGRTNILVATDVAARGLDVDDVKFVINYDYPQSSEDYVHRIGRTGRSSKTGTSYTFFTPSNAKQASDLISVLQEAGQEVSARLYQLAEMARSGAFGKGGRSRFRMDRNYDGGRRDRGGYGRGSRGGPRGGRDGGRFSGGGGGRFGGNERSGNEYETRSRFSGSKGNDEGNRFGAGKGDNEGNGVSSGRGDDNNRFGGGRGSDGGRFGGRGGDRGRFGDGGRGGGRNSNEDNASYMGGGRGGAFNNERGRGRGMGDRGRGGGRPKRESRWGEETDEQKATRSRRNADNRGPDADDGGARPAPLMGNFNAPPPGYNQQGMAMNFGQQFQPPSMNGGFGFQNQIGMSRN</sequence>
<evidence type="ECO:0000256" key="5">
    <source>
        <dbReference type="ARBA" id="ARBA00022840"/>
    </source>
</evidence>
<evidence type="ECO:0000256" key="2">
    <source>
        <dbReference type="ARBA" id="ARBA00022741"/>
    </source>
</evidence>
<evidence type="ECO:0000256" key="1">
    <source>
        <dbReference type="ARBA" id="ARBA00012552"/>
    </source>
</evidence>
<dbReference type="SMART" id="SM00490">
    <property type="entry name" value="HELICc"/>
    <property type="match status" value="1"/>
</dbReference>
<accession>A0A1B6MM05</accession>
<dbReference type="Gene3D" id="3.40.50.300">
    <property type="entry name" value="P-loop containing nucleotide triphosphate hydrolases"/>
    <property type="match status" value="2"/>
</dbReference>
<feature type="compositionally biased region" description="Polar residues" evidence="6">
    <location>
        <begin position="473"/>
        <end position="482"/>
    </location>
</feature>
<feature type="region of interest" description="Disordered" evidence="6">
    <location>
        <begin position="231"/>
        <end position="482"/>
    </location>
</feature>
<keyword evidence="5" id="KW-0067">ATP-binding</keyword>
<feature type="compositionally biased region" description="Basic and acidic residues" evidence="6">
    <location>
        <begin position="382"/>
        <end position="427"/>
    </location>
</feature>
<feature type="domain" description="Helicase C-terminal" evidence="8">
    <location>
        <begin position="72"/>
        <end position="223"/>
    </location>
</feature>
<dbReference type="GO" id="GO:0031047">
    <property type="term" value="P:regulatory ncRNA-mediated gene silencing"/>
    <property type="evidence" value="ECO:0007669"/>
    <property type="project" value="UniProtKB-ARBA"/>
</dbReference>
<evidence type="ECO:0000256" key="3">
    <source>
        <dbReference type="ARBA" id="ARBA00022801"/>
    </source>
</evidence>
<dbReference type="CDD" id="cd18787">
    <property type="entry name" value="SF2_C_DEAD"/>
    <property type="match status" value="1"/>
</dbReference>
<dbReference type="EMBL" id="GEBQ01003036">
    <property type="protein sequence ID" value="JAT36941.1"/>
    <property type="molecule type" value="Transcribed_RNA"/>
</dbReference>
<keyword evidence="3" id="KW-0378">Hydrolase</keyword>
<organism evidence="9">
    <name type="scientific">Graphocephala atropunctata</name>
    <dbReference type="NCBI Taxonomy" id="36148"/>
    <lineage>
        <taxon>Eukaryota</taxon>
        <taxon>Metazoa</taxon>
        <taxon>Ecdysozoa</taxon>
        <taxon>Arthropoda</taxon>
        <taxon>Hexapoda</taxon>
        <taxon>Insecta</taxon>
        <taxon>Pterygota</taxon>
        <taxon>Neoptera</taxon>
        <taxon>Paraneoptera</taxon>
        <taxon>Hemiptera</taxon>
        <taxon>Auchenorrhyncha</taxon>
        <taxon>Membracoidea</taxon>
        <taxon>Cicadellidae</taxon>
        <taxon>Cicadellinae</taxon>
        <taxon>Cicadellini</taxon>
        <taxon>Graphocephala</taxon>
    </lineage>
</organism>
<gene>
    <name evidence="9" type="ORF">g.41056</name>
</gene>
<dbReference type="SUPFAM" id="SSF52540">
    <property type="entry name" value="P-loop containing nucleoside triphosphate hydrolases"/>
    <property type="match status" value="1"/>
</dbReference>
<dbReference type="GO" id="GO:0005524">
    <property type="term" value="F:ATP binding"/>
    <property type="evidence" value="ECO:0007669"/>
    <property type="project" value="UniProtKB-KW"/>
</dbReference>
<reference evidence="9" key="1">
    <citation type="submission" date="2015-11" db="EMBL/GenBank/DDBJ databases">
        <title>De novo transcriptome assembly of four potential Pierce s Disease insect vectors from Arizona vineyards.</title>
        <authorList>
            <person name="Tassone E.E."/>
        </authorList>
    </citation>
    <scope>NUCLEOTIDE SEQUENCE</scope>
</reference>
<dbReference type="EC" id="3.6.4.13" evidence="1"/>
<keyword evidence="4" id="KW-0347">Helicase</keyword>
<feature type="domain" description="Helicase ATP-binding" evidence="7">
    <location>
        <begin position="1"/>
        <end position="48"/>
    </location>
</feature>
<feature type="compositionally biased region" description="Gly residues" evidence="6">
    <location>
        <begin position="255"/>
        <end position="264"/>
    </location>
</feature>
<proteinExistence type="predicted"/>
<dbReference type="GO" id="GO:0016787">
    <property type="term" value="F:hydrolase activity"/>
    <property type="evidence" value="ECO:0007669"/>
    <property type="project" value="UniProtKB-KW"/>
</dbReference>
<dbReference type="AlphaFoldDB" id="A0A1B6MM05"/>
<dbReference type="PROSITE" id="PS51194">
    <property type="entry name" value="HELICASE_CTER"/>
    <property type="match status" value="1"/>
</dbReference>
<dbReference type="PROSITE" id="PS51192">
    <property type="entry name" value="HELICASE_ATP_BIND_1"/>
    <property type="match status" value="1"/>
</dbReference>
<dbReference type="InterPro" id="IPR001650">
    <property type="entry name" value="Helicase_C-like"/>
</dbReference>
<evidence type="ECO:0000259" key="7">
    <source>
        <dbReference type="PROSITE" id="PS51192"/>
    </source>
</evidence>
<dbReference type="PANTHER" id="PTHR47958">
    <property type="entry name" value="ATP-DEPENDENT RNA HELICASE DBP3"/>
    <property type="match status" value="1"/>
</dbReference>
<dbReference type="FunFam" id="3.40.50.300:FF:000008">
    <property type="entry name" value="ATP-dependent RNA helicase RhlB"/>
    <property type="match status" value="1"/>
</dbReference>
<evidence type="ECO:0000256" key="6">
    <source>
        <dbReference type="SAM" id="MobiDB-lite"/>
    </source>
</evidence>
<feature type="compositionally biased region" description="Polar residues" evidence="6">
    <location>
        <begin position="449"/>
        <end position="466"/>
    </location>
</feature>
<evidence type="ECO:0000256" key="4">
    <source>
        <dbReference type="ARBA" id="ARBA00022806"/>
    </source>
</evidence>
<dbReference type="InterPro" id="IPR014001">
    <property type="entry name" value="Helicase_ATP-bd"/>
</dbReference>
<dbReference type="GO" id="GO:0003724">
    <property type="term" value="F:RNA helicase activity"/>
    <property type="evidence" value="ECO:0007669"/>
    <property type="project" value="UniProtKB-EC"/>
</dbReference>